<feature type="domain" description="RecX first three-helical" evidence="7">
    <location>
        <begin position="59"/>
        <end position="97"/>
    </location>
</feature>
<dbReference type="Gene3D" id="1.10.10.10">
    <property type="entry name" value="Winged helix-like DNA-binding domain superfamily/Winged helix DNA-binding domain"/>
    <property type="match status" value="2"/>
</dbReference>
<feature type="domain" description="RecX third three-helical" evidence="6">
    <location>
        <begin position="153"/>
        <end position="197"/>
    </location>
</feature>
<evidence type="ECO:0000256" key="3">
    <source>
        <dbReference type="ARBA" id="ARBA00018111"/>
    </source>
</evidence>
<evidence type="ECO:0000313" key="8">
    <source>
        <dbReference type="EMBL" id="MBC5683772.1"/>
    </source>
</evidence>
<reference evidence="8 9" key="1">
    <citation type="submission" date="2020-08" db="EMBL/GenBank/DDBJ databases">
        <title>Genome public.</title>
        <authorList>
            <person name="Liu C."/>
            <person name="Sun Q."/>
        </authorList>
    </citation>
    <scope>NUCLEOTIDE SEQUENCE [LARGE SCALE GENOMIC DNA]</scope>
    <source>
        <strain evidence="8 9">NSJ-13</strain>
    </source>
</reference>
<accession>A0ABR7G8M4</accession>
<dbReference type="PANTHER" id="PTHR33602:SF1">
    <property type="entry name" value="REGULATORY PROTEIN RECX FAMILY PROTEIN"/>
    <property type="match status" value="1"/>
</dbReference>
<comment type="subcellular location">
    <subcellularLocation>
        <location evidence="1 5">Cytoplasm</location>
    </subcellularLocation>
</comment>
<evidence type="ECO:0000256" key="1">
    <source>
        <dbReference type="ARBA" id="ARBA00004496"/>
    </source>
</evidence>
<evidence type="ECO:0000256" key="5">
    <source>
        <dbReference type="HAMAP-Rule" id="MF_01114"/>
    </source>
</evidence>
<comment type="similarity">
    <text evidence="2 5">Belongs to the RecX family.</text>
</comment>
<sequence length="204" mass="24030">MQVTKVEALTKTKWKVELDGQFAFVLYKKEISRFGIEVNGELSEELYEQIKKNVVLKRAKLRAMHLLTDMARTESQLRDKLKRNMYPEDVISQAIAYVKSFGYINDEAYIENFIQSKRETKSRKEIYALLLGKGVSSEQIDLVFEQCYEKNTEQEAISRLIRKRNVDILHASEQELHKLYGYLARKGFQYDDIRQVIQNYKDNA</sequence>
<dbReference type="Pfam" id="PF21982">
    <property type="entry name" value="RecX_HTH1"/>
    <property type="match status" value="1"/>
</dbReference>
<evidence type="ECO:0000259" key="7">
    <source>
        <dbReference type="Pfam" id="PF21982"/>
    </source>
</evidence>
<gene>
    <name evidence="5" type="primary">recX</name>
    <name evidence="8" type="ORF">H8S40_09370</name>
</gene>
<proteinExistence type="inferred from homology"/>
<keyword evidence="4 5" id="KW-0963">Cytoplasm</keyword>
<dbReference type="RefSeq" id="WP_118723868.1">
    <property type="nucleotide sequence ID" value="NZ_JACOPE010000001.1"/>
</dbReference>
<dbReference type="Pfam" id="PF21981">
    <property type="entry name" value="RecX_HTH3"/>
    <property type="match status" value="1"/>
</dbReference>
<dbReference type="InterPro" id="IPR053926">
    <property type="entry name" value="RecX_HTH_1st"/>
</dbReference>
<keyword evidence="9" id="KW-1185">Reference proteome</keyword>
<name>A0ABR7G8M4_9FIRM</name>
<dbReference type="InterPro" id="IPR053925">
    <property type="entry name" value="RecX_HTH_3rd"/>
</dbReference>
<evidence type="ECO:0000256" key="2">
    <source>
        <dbReference type="ARBA" id="ARBA00009695"/>
    </source>
</evidence>
<dbReference type="HAMAP" id="MF_01114">
    <property type="entry name" value="RecX"/>
    <property type="match status" value="1"/>
</dbReference>
<protein>
    <recommendedName>
        <fullName evidence="3 5">Regulatory protein RecX</fullName>
    </recommendedName>
</protein>
<comment type="caution">
    <text evidence="8">The sequence shown here is derived from an EMBL/GenBank/DDBJ whole genome shotgun (WGS) entry which is preliminary data.</text>
</comment>
<evidence type="ECO:0000313" key="9">
    <source>
        <dbReference type="Proteomes" id="UP000631576"/>
    </source>
</evidence>
<dbReference type="EMBL" id="JACOPE010000001">
    <property type="protein sequence ID" value="MBC5683772.1"/>
    <property type="molecule type" value="Genomic_DNA"/>
</dbReference>
<dbReference type="InterPro" id="IPR036388">
    <property type="entry name" value="WH-like_DNA-bd_sf"/>
</dbReference>
<evidence type="ECO:0000259" key="6">
    <source>
        <dbReference type="Pfam" id="PF21981"/>
    </source>
</evidence>
<evidence type="ECO:0000256" key="4">
    <source>
        <dbReference type="ARBA" id="ARBA00022490"/>
    </source>
</evidence>
<dbReference type="InterPro" id="IPR003783">
    <property type="entry name" value="Regulatory_RecX"/>
</dbReference>
<organism evidence="8 9">
    <name type="scientific">Ruminococcus hominis</name>
    <dbReference type="NCBI Taxonomy" id="2763065"/>
    <lineage>
        <taxon>Bacteria</taxon>
        <taxon>Bacillati</taxon>
        <taxon>Bacillota</taxon>
        <taxon>Clostridia</taxon>
        <taxon>Eubacteriales</taxon>
        <taxon>Oscillospiraceae</taxon>
        <taxon>Ruminococcus</taxon>
    </lineage>
</organism>
<dbReference type="PANTHER" id="PTHR33602">
    <property type="entry name" value="REGULATORY PROTEIN RECX FAMILY PROTEIN"/>
    <property type="match status" value="1"/>
</dbReference>
<dbReference type="Proteomes" id="UP000631576">
    <property type="component" value="Unassembled WGS sequence"/>
</dbReference>
<comment type="function">
    <text evidence="5">Modulates RecA activity.</text>
</comment>